<dbReference type="GO" id="GO:0006281">
    <property type="term" value="P:DNA repair"/>
    <property type="evidence" value="ECO:0007669"/>
    <property type="project" value="UniProtKB-ARBA"/>
</dbReference>
<gene>
    <name evidence="2" type="ORF">NE237_021138</name>
</gene>
<dbReference type="EMBL" id="JAMYWD010000009">
    <property type="protein sequence ID" value="KAJ4961228.1"/>
    <property type="molecule type" value="Genomic_DNA"/>
</dbReference>
<dbReference type="Proteomes" id="UP001141806">
    <property type="component" value="Unassembled WGS sequence"/>
</dbReference>
<accession>A0A9Q0H7Z1</accession>
<evidence type="ECO:0000313" key="2">
    <source>
        <dbReference type="EMBL" id="KAJ4961228.1"/>
    </source>
</evidence>
<dbReference type="InterPro" id="IPR019080">
    <property type="entry name" value="YqaJ_viral_recombinase"/>
</dbReference>
<keyword evidence="3" id="KW-1185">Reference proteome</keyword>
<dbReference type="OrthoDB" id="421276at2759"/>
<protein>
    <recommendedName>
        <fullName evidence="1">YqaJ viral recombinase domain-containing protein</fullName>
    </recommendedName>
</protein>
<dbReference type="PANTHER" id="PTHR46609">
    <property type="entry name" value="EXONUCLEASE, PHAGE-TYPE/RECB, C-TERMINAL DOMAIN-CONTAINING PROTEIN"/>
    <property type="match status" value="1"/>
</dbReference>
<reference evidence="2" key="1">
    <citation type="journal article" date="2023" name="Plant J.">
        <title>The genome of the king protea, Protea cynaroides.</title>
        <authorList>
            <person name="Chang J."/>
            <person name="Duong T.A."/>
            <person name="Schoeman C."/>
            <person name="Ma X."/>
            <person name="Roodt D."/>
            <person name="Barker N."/>
            <person name="Li Z."/>
            <person name="Van de Peer Y."/>
            <person name="Mizrachi E."/>
        </authorList>
    </citation>
    <scope>NUCLEOTIDE SEQUENCE</scope>
    <source>
        <tissue evidence="2">Young leaves</tissue>
    </source>
</reference>
<dbReference type="InterPro" id="IPR011335">
    <property type="entry name" value="Restrct_endonuc-II-like"/>
</dbReference>
<dbReference type="InterPro" id="IPR017482">
    <property type="entry name" value="Lambda-type_endonuclease"/>
</dbReference>
<feature type="domain" description="YqaJ viral recombinase" evidence="1">
    <location>
        <begin position="99"/>
        <end position="239"/>
    </location>
</feature>
<name>A0A9Q0H7Z1_9MAGN</name>
<organism evidence="2 3">
    <name type="scientific">Protea cynaroides</name>
    <dbReference type="NCBI Taxonomy" id="273540"/>
    <lineage>
        <taxon>Eukaryota</taxon>
        <taxon>Viridiplantae</taxon>
        <taxon>Streptophyta</taxon>
        <taxon>Embryophyta</taxon>
        <taxon>Tracheophyta</taxon>
        <taxon>Spermatophyta</taxon>
        <taxon>Magnoliopsida</taxon>
        <taxon>Proteales</taxon>
        <taxon>Proteaceae</taxon>
        <taxon>Protea</taxon>
    </lineage>
</organism>
<dbReference type="SUPFAM" id="SSF52980">
    <property type="entry name" value="Restriction endonuclease-like"/>
    <property type="match status" value="1"/>
</dbReference>
<dbReference type="AlphaFoldDB" id="A0A9Q0H7Z1"/>
<dbReference type="InterPro" id="IPR051703">
    <property type="entry name" value="NF-kappa-B_Signaling_Reg"/>
</dbReference>
<evidence type="ECO:0000313" key="3">
    <source>
        <dbReference type="Proteomes" id="UP001141806"/>
    </source>
</evidence>
<dbReference type="NCBIfam" id="TIGR03033">
    <property type="entry name" value="phage_rel_nuc"/>
    <property type="match status" value="1"/>
</dbReference>
<dbReference type="CDD" id="cd22343">
    <property type="entry name" value="PDDEXK_lambda_exonuclease-like"/>
    <property type="match status" value="1"/>
</dbReference>
<comment type="caution">
    <text evidence="2">The sequence shown here is derived from an EMBL/GenBank/DDBJ whole genome shotgun (WGS) entry which is preliminary data.</text>
</comment>
<dbReference type="Gene3D" id="3.90.320.10">
    <property type="match status" value="1"/>
</dbReference>
<proteinExistence type="predicted"/>
<dbReference type="InterPro" id="IPR011604">
    <property type="entry name" value="PDDEXK-like_dom_sf"/>
</dbReference>
<dbReference type="Pfam" id="PF09588">
    <property type="entry name" value="YqaJ"/>
    <property type="match status" value="1"/>
</dbReference>
<evidence type="ECO:0000259" key="1">
    <source>
        <dbReference type="Pfam" id="PF09588"/>
    </source>
</evidence>
<sequence>MRAYVHYLGWILQPKATPVDCVILSAMSHACVCRFHILPKKTVAALPMRRQCASGIARSCSTITSLVTSSSTQLILRAPAPVVVAAHLTPFNTPQRSEEWFALRRDKLTTSTFSTALGFWKGNRRSELWHEKVFTLDAGSITAAGKAAMEWGVLNESAAIERYKSITGHAVSLLGFAVHAEEQSKWLGASPDGLLGCFPGGGILEVKCPYNKGKPECALPWSTVPFYYMPQVQGQMEIMDREWVDVYCWTQNGSTIFRVCRDHDYWELIHGILREFWWENIVPAREAFLLGKEEDVKTYRPAPTHKQTGLAISKSLKLAAESKLICRDIAGHTEFYR</sequence>
<dbReference type="PANTHER" id="PTHR46609:SF6">
    <property type="entry name" value="EXONUCLEASE, PHAGE-TYPE_RECB, C-TERMINAL DOMAIN-CONTAINING PROTEIN-RELATED"/>
    <property type="match status" value="1"/>
</dbReference>